<dbReference type="STRING" id="44575.SAMN05216419_10429"/>
<feature type="transmembrane region" description="Helical" evidence="1">
    <location>
        <begin position="184"/>
        <end position="205"/>
    </location>
</feature>
<organism evidence="2 3">
    <name type="scientific">Nitrosomonas cryotolerans ATCC 49181</name>
    <dbReference type="NCBI Taxonomy" id="1131553"/>
    <lineage>
        <taxon>Bacteria</taxon>
        <taxon>Pseudomonadati</taxon>
        <taxon>Pseudomonadota</taxon>
        <taxon>Betaproteobacteria</taxon>
        <taxon>Nitrosomonadales</taxon>
        <taxon>Nitrosomonadaceae</taxon>
        <taxon>Nitrosomonas</taxon>
    </lineage>
</organism>
<dbReference type="Proteomes" id="UP000185062">
    <property type="component" value="Unassembled WGS sequence"/>
</dbReference>
<gene>
    <name evidence="2" type="ORF">SAMN02743940_0113</name>
</gene>
<proteinExistence type="predicted"/>
<keyword evidence="1" id="KW-1133">Transmembrane helix</keyword>
<evidence type="ECO:0000313" key="2">
    <source>
        <dbReference type="EMBL" id="SIN90847.1"/>
    </source>
</evidence>
<keyword evidence="1" id="KW-0812">Transmembrane</keyword>
<dbReference type="EMBL" id="FSRO01000001">
    <property type="protein sequence ID" value="SIN90847.1"/>
    <property type="molecule type" value="Genomic_DNA"/>
</dbReference>
<evidence type="ECO:0000256" key="1">
    <source>
        <dbReference type="SAM" id="Phobius"/>
    </source>
</evidence>
<keyword evidence="3" id="KW-1185">Reference proteome</keyword>
<reference evidence="2 3" key="1">
    <citation type="submission" date="2016-12" db="EMBL/GenBank/DDBJ databases">
        <authorList>
            <person name="Song W.-J."/>
            <person name="Kurnit D.M."/>
        </authorList>
    </citation>
    <scope>NUCLEOTIDE SEQUENCE [LARGE SCALE GENOMIC DNA]</scope>
    <source>
        <strain evidence="2 3">ATCC 49181</strain>
    </source>
</reference>
<protein>
    <submittedName>
        <fullName evidence="2">Uncharacterized protein</fullName>
    </submittedName>
</protein>
<name>A0A1N6F6G5_9PROT</name>
<dbReference type="RefSeq" id="WP_028462235.1">
    <property type="nucleotide sequence ID" value="NZ_FSRO01000001.1"/>
</dbReference>
<accession>A0A1N6F6G5</accession>
<evidence type="ECO:0000313" key="3">
    <source>
        <dbReference type="Proteomes" id="UP000185062"/>
    </source>
</evidence>
<sequence>MNDPNSLATPMKDAAWATIHTPLKMEALKVFCQDIERLLRINPMLHFKQWQILGAHHYRFSGKNLSQEQPFDFDLILNVKILPDGLQIHYQQGLKSSTTLIIEPLTTKDKWQSKLTIIDHYEGVPEHLRKQYLHQVDKSMVVWAEYLQRYLLAWKQWSCFWPWRWYMRYIWQPMSPSARRITYMLLWISGFEAALIALGIAIYYLEYS</sequence>
<keyword evidence="1" id="KW-0472">Membrane</keyword>
<dbReference type="AlphaFoldDB" id="A0A1N6F6G5"/>